<feature type="signal peptide" evidence="1">
    <location>
        <begin position="1"/>
        <end position="24"/>
    </location>
</feature>
<feature type="domain" description="Cadherin" evidence="2">
    <location>
        <begin position="1638"/>
        <end position="1765"/>
    </location>
</feature>
<name>A0ABT3CQH7_9BACT</name>
<protein>
    <submittedName>
        <fullName evidence="3">Ig domain-containing protein</fullName>
    </submittedName>
</protein>
<dbReference type="InterPro" id="IPR026444">
    <property type="entry name" value="Secre_tail"/>
</dbReference>
<dbReference type="NCBIfam" id="NF012211">
    <property type="entry name" value="tand_rpt_95"/>
    <property type="match status" value="5"/>
</dbReference>
<proteinExistence type="predicted"/>
<dbReference type="RefSeq" id="WP_264136751.1">
    <property type="nucleotide sequence ID" value="NZ_JAOYOD010000001.1"/>
</dbReference>
<feature type="domain" description="Cadherin" evidence="2">
    <location>
        <begin position="1275"/>
        <end position="1389"/>
    </location>
</feature>
<dbReference type="InterPro" id="IPR002126">
    <property type="entry name" value="Cadherin-like_dom"/>
</dbReference>
<dbReference type="NCBIfam" id="TIGR04183">
    <property type="entry name" value="Por_Secre_tail"/>
    <property type="match status" value="1"/>
</dbReference>
<evidence type="ECO:0000256" key="1">
    <source>
        <dbReference type="SAM" id="SignalP"/>
    </source>
</evidence>
<keyword evidence="1" id="KW-0732">Signal</keyword>
<dbReference type="PROSITE" id="PS50268">
    <property type="entry name" value="CADHERIN_2"/>
    <property type="match status" value="5"/>
</dbReference>
<evidence type="ECO:0000313" key="4">
    <source>
        <dbReference type="Proteomes" id="UP001300692"/>
    </source>
</evidence>
<dbReference type="InterPro" id="IPR015919">
    <property type="entry name" value="Cadherin-like_sf"/>
</dbReference>
<dbReference type="Gene3D" id="2.60.40.10">
    <property type="entry name" value="Immunoglobulins"/>
    <property type="match status" value="12"/>
</dbReference>
<evidence type="ECO:0000313" key="3">
    <source>
        <dbReference type="EMBL" id="MCV9385968.1"/>
    </source>
</evidence>
<organism evidence="3 4">
    <name type="scientific">Reichenbachiella ulvae</name>
    <dbReference type="NCBI Taxonomy" id="2980104"/>
    <lineage>
        <taxon>Bacteria</taxon>
        <taxon>Pseudomonadati</taxon>
        <taxon>Bacteroidota</taxon>
        <taxon>Cytophagia</taxon>
        <taxon>Cytophagales</taxon>
        <taxon>Reichenbachiellaceae</taxon>
        <taxon>Reichenbachiella</taxon>
    </lineage>
</organism>
<dbReference type="EMBL" id="JAOYOD010000001">
    <property type="protein sequence ID" value="MCV9385968.1"/>
    <property type="molecule type" value="Genomic_DNA"/>
</dbReference>
<dbReference type="SMART" id="SM00089">
    <property type="entry name" value="PKD"/>
    <property type="match status" value="11"/>
</dbReference>
<dbReference type="SMART" id="SM00112">
    <property type="entry name" value="CA"/>
    <property type="match status" value="8"/>
</dbReference>
<accession>A0ABT3CQH7</accession>
<feature type="domain" description="Cadherin" evidence="2">
    <location>
        <begin position="1450"/>
        <end position="1561"/>
    </location>
</feature>
<feature type="domain" description="Cadherin" evidence="2">
    <location>
        <begin position="1190"/>
        <end position="1279"/>
    </location>
</feature>
<feature type="chain" id="PRO_5046508058" evidence="1">
    <location>
        <begin position="25"/>
        <end position="2313"/>
    </location>
</feature>
<comment type="caution">
    <text evidence="3">The sequence shown here is derived from an EMBL/GenBank/DDBJ whole genome shotgun (WGS) entry which is preliminary data.</text>
</comment>
<dbReference type="Proteomes" id="UP001300692">
    <property type="component" value="Unassembled WGS sequence"/>
</dbReference>
<dbReference type="SUPFAM" id="SSF49313">
    <property type="entry name" value="Cadherin-like"/>
    <property type="match status" value="12"/>
</dbReference>
<dbReference type="InterPro" id="IPR006644">
    <property type="entry name" value="Cadg"/>
</dbReference>
<dbReference type="InterPro" id="IPR022409">
    <property type="entry name" value="PKD/Chitinase_dom"/>
</dbReference>
<sequence length="2313" mass="251189">MKLIYQGVSLLGMLCVLLTSQLNAQEISTVVFDDLTPDHRIKGIYSIEIDETGNYLKEMSDGTLSTATLDASDQHFYFWIIENLVTRTFQLHSASTSRAVVSIQEDGTARLSSDFEEETTQLLMRMDPLGPLRSLSEERESVMAIGSIVTQSLNDYTGTAECECYGFTLDGSNRLNIHQATLGAGGYMGFPISKTELESTGTMVLQGDEATLVSVEGGAKPLNFVSSQFYVSGFGADDFELQLEPGAVGSVGFINYTNQLFEVDVYQYAKPEVGIRFDEDDVYLFLFTGDQELPSTTEIIDNEKLTGFNMIDPIYFGFQSQYQFVASQGDKTVTLNTGVPAEQYLNQSVTQRARLLVGLEEGEVSLAYTMANGLINSSNDQGSISGKHLASTNPYLPYNKGEKLVNTFDWQQSQWMVRYDGGLAEGEAEFSPFYNNTNAGFSGISAKFDPDDGSYMGGEDFSSIEGWELLKANLGYYADGTEINPAPKFPYVLLYDRISATLRVFVYVHSEGASNQLQVTLGVGGKNPIEQTEEDYTPLLWGSLQQYKSLDQVEYGSYTKSTALSASTSEGREWYYYDFIMEFDPCTSFFESSIIVDVNKMLVGEMSLVGRMQGGTIPAGSEEYSDWMSNQENYLMGVMGTPFGELSNTLGDISMNQMSNFGLKEFEESLEGTLVGSDIPEWEKQEAKLLWEAQELVADQEETEREEAKEKQLWEGIIGVSSVVTGGIAGGVVEKLPIGGAITGLNTLGNGILNIVQGASKDDESVLPSSKLAYAKKLHYENIKDKVKNDDQVIKLPIPEPRPNVVFGELALSGTLEVETHMTTAYLATPGALNSDQGPEWHQNGSRGAAPLYNNPLGKFTMLNQPEFAIAVSKSGDNFSAYLKIKEKPYFAINDRVGGKIVDAIKLSINVETASDGPLPQNKTSSGYTILFDGENGSLPGEMDITHLLHQDSLRAKFANASEGTNFNEELSKWITVSYDVWSLTLTSLKSRSQERIMANSSQYYDGVSTFEFQELEGNLSEFTLAAQNKAFCDGIEAFNTYNFGDRDGLGQNYTISNIQDNFKSVMYNYCTEMNNGNAPDTLANPYLKHLGDRMINELEELNFDVKIRNDEDLDETQTLIFALDAVSIASGMTIDPSTGSYSWSTTESHDGTHEVTISVTDNEGRDDKERFTIVVNEVNTAPVLTAIGDQVIDELTELTFTVYAEDPDDTNQELSFTLDETSIASGMSLDVSSGEFSWTPTESQDGTYEVTVSVSDGTATDTEVISIEVAEVNSAPILSTLVDQSVDELTELTLSVTAEDTDIPEQTLTYSLDEESLSLGMSLNESTGAFSWTPSESQDGSYNVTLTVSDGSAIDSETFTVMVAEQNTAPVLVVIDDQNVDELTELTFTVTAEDTDIPEQTLTYSLDEESLGLGMSINESTGAFSWTPTEAQDGSYDVTVSVSDGSAIDSETYTITVVEQNTSPDLTTIGDQSVDELTDLTFTVTAEDTDIPEQNLTYSLDEESLGLGMSIHESTGAFSWTPTEAQDGSYEVTVSVSDGTATDTEVISIEVAEVNSAPILSTLVDQSVDELTELTLSVTAEDTDIPEQTLTYSLDVESLSLGMSLNESTGAFSWTPSESQDGSYNVTLTVSDGSAMDSETFTVMVAEQNTAPVLVVIDDQNVDELTELTFTVTAEDTDIPEQTLTYSLDEESLGIGMSINESTGAFSWTPSESQDGSYEVTLTVSDGSAIDSETFTVMVAEQNTAPVLVVIDDQNVDELTELTFTVTAEDTDIPEQTLTYSLDEESLGLGMSINESTGAFSWIPTEVQDGEQTVSITVSDGVLTDSQSITITVNEVEETVNAAPVLAAIDNQSVDEGTELTFTANATDVDSESLSFTLDEVSMSKGMSIDASTGEFSWTPSESQDGEHTVSITVSDGKLTDSQSITIMVNEVEETVNEAPVLDPVSDQSVDEGVELSFNVSATDTDSESLTFSLDETSVNKGMNLDAITGAFNWTPSESQDGQHTVSLTVSDGELEDSQDFVITVNEVEETVNEAPVLDPVSDQSVDEGVELSFNVSATDTDSESLTFSLDETSISKGMTIEASSGTFSWTPTESQDGLHEVTLSVTDGIIIVNAIISIEVLEVNQAPVLSEISDHTIRALEELTFTTIASDDDEPIQTLTFTLDETSESKGMFVDASSGLFSWTPTESQIGVFAVTLSVTDGELKDSQTFEVFVDDIITAADLGNLNEVSIYPIPAKDRLSIKVEGYENSDDALIQLISVGGLRVFQANVDMSTSQPLTVTINLSDIQSGVYIIRISAEGYPDHLGRIIIE</sequence>
<dbReference type="InterPro" id="IPR013783">
    <property type="entry name" value="Ig-like_fold"/>
</dbReference>
<dbReference type="Pfam" id="PF18962">
    <property type="entry name" value="Por_Secre_tail"/>
    <property type="match status" value="1"/>
</dbReference>
<evidence type="ECO:0000259" key="2">
    <source>
        <dbReference type="PROSITE" id="PS50268"/>
    </source>
</evidence>
<keyword evidence="4" id="KW-1185">Reference proteome</keyword>
<feature type="domain" description="Cadherin" evidence="2">
    <location>
        <begin position="1826"/>
        <end position="1943"/>
    </location>
</feature>
<dbReference type="SMART" id="SM00736">
    <property type="entry name" value="CADG"/>
    <property type="match status" value="10"/>
</dbReference>
<gene>
    <name evidence="3" type="ORF">N7U62_04800</name>
</gene>
<reference evidence="3 4" key="1">
    <citation type="submission" date="2022-10" db="EMBL/GenBank/DDBJ databases">
        <title>Comparative genomics and taxonomic characterization of three novel marine species of genus Reichenbachiella exhibiting antioxidant and polysaccharide degradation activities.</title>
        <authorList>
            <person name="Muhammad N."/>
            <person name="Lee Y.-J."/>
            <person name="Ko J."/>
            <person name="Kim S.-G."/>
        </authorList>
    </citation>
    <scope>NUCLEOTIDE SEQUENCE [LARGE SCALE GENOMIC DNA]</scope>
    <source>
        <strain evidence="3 4">ABR2-5</strain>
    </source>
</reference>
<dbReference type="Pfam" id="PF05345">
    <property type="entry name" value="He_PIG"/>
    <property type="match status" value="12"/>
</dbReference>